<sequence>MFQVFAELCGGVGLFLLGMTLMTHGLKNIAGETLKHLFTQFTNTTSKAVLTGIGLTILVNSSTATTVATVGFVSAGVMTFAQAIGVVIGANIGTTSTGWLVAFLGLKFSISMFALPFIGLGAMLHLIAKDRLKLFGLILAGFGMIFFGIAILQEAMTGFSNRVDLSFLSADGFWAKVLLVAIGIVMSLILQSSSASITATLAALASGAIDVSQSLYLVIGQNVGAVGITVLSAIGASINAQRTVLVNVMFNVVAALVAFLFLAPALLWLYQHVSWLSRWDSLVIVALFHTLFSVVGALIFIPILKKIEQWVILLLSEDSPSILNCLDTANLQIPIVAIEAAETVQHHILFEIFKTLHNVFRDGILPSPSELKLLDEIILQLERYLEKITITDNPELQQHFLVILRVMVYVRVLRSDLAQIENALILRMHPAILQLALDYSHILDSYIEDIAHLSEHQQVEKLRTELNSLKKWASKHRAQIRSEVLEYTVLNQLNAAKSLELLAAQRWIERLIAHTYRFSNVLYEG</sequence>
<keyword evidence="5 6" id="KW-0472">Membrane</keyword>
<dbReference type="GO" id="GO:0005436">
    <property type="term" value="F:sodium:phosphate symporter activity"/>
    <property type="evidence" value="ECO:0007669"/>
    <property type="project" value="InterPro"/>
</dbReference>
<gene>
    <name evidence="7" type="ORF">G0028_13620</name>
</gene>
<keyword evidence="8" id="KW-1185">Reference proteome</keyword>
<dbReference type="PANTHER" id="PTHR10010:SF46">
    <property type="entry name" value="SODIUM-DEPENDENT PHOSPHATE TRANSPORT PROTEIN 2B"/>
    <property type="match status" value="1"/>
</dbReference>
<organism evidence="7 8">
    <name type="scientific">Acinetobacter piscicola</name>
    <dbReference type="NCBI Taxonomy" id="2006115"/>
    <lineage>
        <taxon>Bacteria</taxon>
        <taxon>Pseudomonadati</taxon>
        <taxon>Pseudomonadota</taxon>
        <taxon>Gammaproteobacteria</taxon>
        <taxon>Moraxellales</taxon>
        <taxon>Moraxellaceae</taxon>
        <taxon>Acinetobacter</taxon>
    </lineage>
</organism>
<reference evidence="7 8" key="1">
    <citation type="submission" date="2020-02" db="EMBL/GenBank/DDBJ databases">
        <title>Tigecycline-resistant Acinetobacter species from pigs and migratory birds.</title>
        <authorList>
            <person name="Chen C."/>
            <person name="Sun J."/>
            <person name="Liao X.-P."/>
            <person name="Liu Y.-H."/>
        </authorList>
    </citation>
    <scope>NUCLEOTIDE SEQUENCE [LARGE SCALE GENOMIC DNA]</scope>
    <source>
        <strain evidence="7 8">YH12207_T</strain>
    </source>
</reference>
<dbReference type="Pfam" id="PF02690">
    <property type="entry name" value="Na_Pi_cotrans"/>
    <property type="match status" value="1"/>
</dbReference>
<evidence type="ECO:0000256" key="5">
    <source>
        <dbReference type="ARBA" id="ARBA00023136"/>
    </source>
</evidence>
<dbReference type="EMBL" id="CP048659">
    <property type="protein sequence ID" value="QOW46850.1"/>
    <property type="molecule type" value="Genomic_DNA"/>
</dbReference>
<dbReference type="AlphaFoldDB" id="A0A4Q4GUS0"/>
<dbReference type="RefSeq" id="WP_130074943.1">
    <property type="nucleotide sequence ID" value="NZ_CP048659.1"/>
</dbReference>
<dbReference type="Proteomes" id="UP000593966">
    <property type="component" value="Chromosome"/>
</dbReference>
<evidence type="ECO:0000256" key="6">
    <source>
        <dbReference type="SAM" id="Phobius"/>
    </source>
</evidence>
<evidence type="ECO:0000313" key="8">
    <source>
        <dbReference type="Proteomes" id="UP000593966"/>
    </source>
</evidence>
<dbReference type="InterPro" id="IPR003841">
    <property type="entry name" value="Na/Pi_transpt"/>
</dbReference>
<feature type="transmembrane region" description="Helical" evidence="6">
    <location>
        <begin position="282"/>
        <end position="304"/>
    </location>
</feature>
<evidence type="ECO:0000256" key="1">
    <source>
        <dbReference type="ARBA" id="ARBA00004651"/>
    </source>
</evidence>
<feature type="transmembrane region" description="Helical" evidence="6">
    <location>
        <begin position="244"/>
        <end position="270"/>
    </location>
</feature>
<feature type="transmembrane region" description="Helical" evidence="6">
    <location>
        <begin position="134"/>
        <end position="153"/>
    </location>
</feature>
<dbReference type="NCBIfam" id="NF037997">
    <property type="entry name" value="Na_Pi_symport"/>
    <property type="match status" value="1"/>
</dbReference>
<evidence type="ECO:0000256" key="4">
    <source>
        <dbReference type="ARBA" id="ARBA00022989"/>
    </source>
</evidence>
<comment type="subcellular location">
    <subcellularLocation>
        <location evidence="1">Cell membrane</location>
        <topology evidence="1">Multi-pass membrane protein</topology>
    </subcellularLocation>
</comment>
<keyword evidence="2" id="KW-1003">Cell membrane</keyword>
<accession>A0A4Q4GUS0</accession>
<evidence type="ECO:0000313" key="7">
    <source>
        <dbReference type="EMBL" id="QOW46850.1"/>
    </source>
</evidence>
<dbReference type="GO" id="GO:0005886">
    <property type="term" value="C:plasma membrane"/>
    <property type="evidence" value="ECO:0007669"/>
    <property type="project" value="UniProtKB-SubCell"/>
</dbReference>
<dbReference type="GO" id="GO:0044341">
    <property type="term" value="P:sodium-dependent phosphate transport"/>
    <property type="evidence" value="ECO:0007669"/>
    <property type="project" value="InterPro"/>
</dbReference>
<keyword evidence="3 6" id="KW-0812">Transmembrane</keyword>
<evidence type="ECO:0000256" key="2">
    <source>
        <dbReference type="ARBA" id="ARBA00022475"/>
    </source>
</evidence>
<dbReference type="PANTHER" id="PTHR10010">
    <property type="entry name" value="SOLUTE CARRIER FAMILY 34 SODIUM PHOSPHATE , MEMBER 2-RELATED"/>
    <property type="match status" value="1"/>
</dbReference>
<name>A0A4Q4GUS0_9GAMM</name>
<feature type="transmembrane region" description="Helical" evidence="6">
    <location>
        <begin position="108"/>
        <end position="127"/>
    </location>
</feature>
<feature type="transmembrane region" description="Helical" evidence="6">
    <location>
        <begin position="173"/>
        <end position="203"/>
    </location>
</feature>
<evidence type="ECO:0000256" key="3">
    <source>
        <dbReference type="ARBA" id="ARBA00022692"/>
    </source>
</evidence>
<protein>
    <submittedName>
        <fullName evidence="7">Na/Pi cotransporter family protein</fullName>
    </submittedName>
</protein>
<keyword evidence="4 6" id="KW-1133">Transmembrane helix</keyword>
<feature type="transmembrane region" description="Helical" evidence="6">
    <location>
        <begin position="215"/>
        <end position="238"/>
    </location>
</feature>
<dbReference type="OrthoDB" id="9763003at2"/>
<proteinExistence type="predicted"/>